<organism evidence="2 4">
    <name type="scientific">Caballeronia sordidicola</name>
    <name type="common">Burkholderia sordidicola</name>
    <dbReference type="NCBI Taxonomy" id="196367"/>
    <lineage>
        <taxon>Bacteria</taxon>
        <taxon>Pseudomonadati</taxon>
        <taxon>Pseudomonadota</taxon>
        <taxon>Betaproteobacteria</taxon>
        <taxon>Burkholderiales</taxon>
        <taxon>Burkholderiaceae</taxon>
        <taxon>Caballeronia</taxon>
    </lineage>
</organism>
<accession>A0A242N4J1</accession>
<comment type="caution">
    <text evidence="2">The sequence shown here is derived from an EMBL/GenBank/DDBJ whole genome shotgun (WGS) entry which is preliminary data.</text>
</comment>
<protein>
    <submittedName>
        <fullName evidence="2">Uncharacterized protein</fullName>
    </submittedName>
</protein>
<dbReference type="EMBL" id="NBTZ01000022">
    <property type="protein sequence ID" value="OTP78588.1"/>
    <property type="molecule type" value="Genomic_DNA"/>
</dbReference>
<gene>
    <name evidence="1" type="ORF">PAMC26510_25955</name>
    <name evidence="2" type="ORF">PAMC26577_03115</name>
</gene>
<evidence type="ECO:0000313" key="1">
    <source>
        <dbReference type="EMBL" id="OTP69991.1"/>
    </source>
</evidence>
<evidence type="ECO:0000313" key="4">
    <source>
        <dbReference type="Proteomes" id="UP000195221"/>
    </source>
</evidence>
<sequence>MRNAWTACAACAPNARSARRWLAATIQYLPAICRKASLILSDHCPILQTPRAALGENARARVS</sequence>
<evidence type="ECO:0000313" key="2">
    <source>
        <dbReference type="EMBL" id="OTP78588.1"/>
    </source>
</evidence>
<dbReference type="Proteomes" id="UP000194546">
    <property type="component" value="Unassembled WGS sequence"/>
</dbReference>
<dbReference type="Proteomes" id="UP000195221">
    <property type="component" value="Unassembled WGS sequence"/>
</dbReference>
<reference evidence="1 3" key="1">
    <citation type="submission" date="2017-03" db="EMBL/GenBank/DDBJ databases">
        <title>Genome analysis of strain PAMC 26510.</title>
        <authorList>
            <person name="Oh H.-M."/>
            <person name="Yang J.-A."/>
        </authorList>
    </citation>
    <scope>NUCLEOTIDE SEQUENCE [LARGE SCALE GENOMIC DNA]</scope>
    <source>
        <strain evidence="1 3">PAMC 26510</strain>
    </source>
</reference>
<name>A0A242N4J1_CABSO</name>
<dbReference type="EMBL" id="NBTY01000144">
    <property type="protein sequence ID" value="OTP69991.1"/>
    <property type="molecule type" value="Genomic_DNA"/>
</dbReference>
<proteinExistence type="predicted"/>
<evidence type="ECO:0000313" key="3">
    <source>
        <dbReference type="Proteomes" id="UP000194546"/>
    </source>
</evidence>
<dbReference type="AlphaFoldDB" id="A0A242N4J1"/>
<reference evidence="2 4" key="2">
    <citation type="submission" date="2017-03" db="EMBL/GenBank/DDBJ databases">
        <title>Genome analysis of strain PAMC 26577.</title>
        <authorList>
            <person name="Oh H.-M."/>
            <person name="Yang J.-A."/>
        </authorList>
    </citation>
    <scope>NUCLEOTIDE SEQUENCE [LARGE SCALE GENOMIC DNA]</scope>
    <source>
        <strain evidence="2 4">PAMC 26577</strain>
    </source>
</reference>